<evidence type="ECO:0000256" key="4">
    <source>
        <dbReference type="SAM" id="SignalP"/>
    </source>
</evidence>
<gene>
    <name evidence="6" type="ORF">F2Z07_25225</name>
</gene>
<feature type="signal peptide" evidence="4">
    <location>
        <begin position="1"/>
        <end position="34"/>
    </location>
</feature>
<feature type="domain" description="Secretin/TonB short N-terminal" evidence="5">
    <location>
        <begin position="61"/>
        <end position="112"/>
    </location>
</feature>
<keyword evidence="1" id="KW-0813">Transport</keyword>
<evidence type="ECO:0000313" key="6">
    <source>
        <dbReference type="EMBL" id="KAA5308131.1"/>
    </source>
</evidence>
<protein>
    <submittedName>
        <fullName evidence="6">SusC/RagA family TonB-linked outer membrane protein</fullName>
    </submittedName>
</protein>
<accession>A0A6L3IL00</accession>
<evidence type="ECO:0000256" key="3">
    <source>
        <dbReference type="ARBA" id="ARBA00023237"/>
    </source>
</evidence>
<keyword evidence="2" id="KW-0472">Membrane</keyword>
<keyword evidence="4" id="KW-0732">Signal</keyword>
<dbReference type="RefSeq" id="WP_185153093.1">
    <property type="nucleotide sequence ID" value="NZ_VVZV01000162.1"/>
</dbReference>
<dbReference type="InterPro" id="IPR011662">
    <property type="entry name" value="Secretin/TonB_short_N"/>
</dbReference>
<feature type="chain" id="PRO_5026901431" evidence="4">
    <location>
        <begin position="35"/>
        <end position="214"/>
    </location>
</feature>
<proteinExistence type="predicted"/>
<dbReference type="Pfam" id="PF13715">
    <property type="entry name" value="CarbopepD_reg_2"/>
    <property type="match status" value="1"/>
</dbReference>
<sequence length="214" mass="23361">MKKTNQRLFYPQKVKRQLFCALVACAVCAIPVNAQSGTISLNKSNVSMHTIMQEVEGQSDYTFFYNDNQIKLDKKVSVKAQNATIEQVLAQMFKNSGYTYKIVNNQIIVSKANAVAAVEKQQQQQAKKVTGCVKDALGEPIIGASVVEKGAPTNGTITDFDGNFTLTVSGNELQISYIGYLPQVVKVQSGVTSYNVTLKEDTKTLDEVVVIGHG</sequence>
<dbReference type="AlphaFoldDB" id="A0A6L3IL00"/>
<evidence type="ECO:0000256" key="1">
    <source>
        <dbReference type="ARBA" id="ARBA00022448"/>
    </source>
</evidence>
<dbReference type="GO" id="GO:0019867">
    <property type="term" value="C:outer membrane"/>
    <property type="evidence" value="ECO:0007669"/>
    <property type="project" value="InterPro"/>
</dbReference>
<feature type="non-terminal residue" evidence="6">
    <location>
        <position position="214"/>
    </location>
</feature>
<comment type="caution">
    <text evidence="6">The sequence shown here is derived from an EMBL/GenBank/DDBJ whole genome shotgun (WGS) entry which is preliminary data.</text>
</comment>
<dbReference type="SMART" id="SM00965">
    <property type="entry name" value="STN"/>
    <property type="match status" value="1"/>
</dbReference>
<keyword evidence="3" id="KW-0998">Cell outer membrane</keyword>
<evidence type="ECO:0000259" key="5">
    <source>
        <dbReference type="SMART" id="SM00965"/>
    </source>
</evidence>
<dbReference type="Pfam" id="PF07660">
    <property type="entry name" value="STN"/>
    <property type="match status" value="1"/>
</dbReference>
<evidence type="ECO:0000313" key="7">
    <source>
        <dbReference type="Proteomes" id="UP000481700"/>
    </source>
</evidence>
<dbReference type="SUPFAM" id="SSF49464">
    <property type="entry name" value="Carboxypeptidase regulatory domain-like"/>
    <property type="match status" value="1"/>
</dbReference>
<dbReference type="InterPro" id="IPR008969">
    <property type="entry name" value="CarboxyPept-like_regulatory"/>
</dbReference>
<dbReference type="Gene3D" id="3.55.50.30">
    <property type="match status" value="1"/>
</dbReference>
<organism evidence="6 7">
    <name type="scientific">Phocaeicola dorei</name>
    <dbReference type="NCBI Taxonomy" id="357276"/>
    <lineage>
        <taxon>Bacteria</taxon>
        <taxon>Pseudomonadati</taxon>
        <taxon>Bacteroidota</taxon>
        <taxon>Bacteroidia</taxon>
        <taxon>Bacteroidales</taxon>
        <taxon>Bacteroidaceae</taxon>
        <taxon>Phocaeicola</taxon>
    </lineage>
</organism>
<dbReference type="EMBL" id="VVZV01000162">
    <property type="protein sequence ID" value="KAA5308131.1"/>
    <property type="molecule type" value="Genomic_DNA"/>
</dbReference>
<dbReference type="Proteomes" id="UP000481700">
    <property type="component" value="Unassembled WGS sequence"/>
</dbReference>
<evidence type="ECO:0000256" key="2">
    <source>
        <dbReference type="ARBA" id="ARBA00023136"/>
    </source>
</evidence>
<reference evidence="6 7" key="1">
    <citation type="journal article" date="2019" name="Nat. Med.">
        <title>A library of human gut bacterial isolates paired with longitudinal multiomics data enables mechanistic microbiome research.</title>
        <authorList>
            <person name="Poyet M."/>
            <person name="Groussin M."/>
            <person name="Gibbons S.M."/>
            <person name="Avila-Pacheco J."/>
            <person name="Jiang X."/>
            <person name="Kearney S.M."/>
            <person name="Perrotta A.R."/>
            <person name="Berdy B."/>
            <person name="Zhao S."/>
            <person name="Lieberman T.D."/>
            <person name="Swanson P.K."/>
            <person name="Smith M."/>
            <person name="Roesemann S."/>
            <person name="Alexander J.E."/>
            <person name="Rich S.A."/>
            <person name="Livny J."/>
            <person name="Vlamakis H."/>
            <person name="Clish C."/>
            <person name="Bullock K."/>
            <person name="Deik A."/>
            <person name="Scott J."/>
            <person name="Pierce K.A."/>
            <person name="Xavier R.J."/>
            <person name="Alm E.J."/>
        </authorList>
    </citation>
    <scope>NUCLEOTIDE SEQUENCE [LARGE SCALE GENOMIC DNA]</scope>
    <source>
        <strain evidence="6 7">BIOML-A25</strain>
    </source>
</reference>
<dbReference type="Gene3D" id="2.60.40.1120">
    <property type="entry name" value="Carboxypeptidase-like, regulatory domain"/>
    <property type="match status" value="1"/>
</dbReference>
<name>A0A6L3IL00_9BACT</name>